<proteinExistence type="inferred from homology"/>
<name>A0A1T5LUA4_9MICO</name>
<dbReference type="GO" id="GO:0009168">
    <property type="term" value="P:purine ribonucleoside monophosphate biosynthetic process"/>
    <property type="evidence" value="ECO:0007669"/>
    <property type="project" value="InterPro"/>
</dbReference>
<feature type="binding site" evidence="6">
    <location>
        <position position="224"/>
    </location>
    <ligand>
        <name>Zn(2+)</name>
        <dbReference type="ChEBI" id="CHEBI:29105"/>
        <note>catalytic</note>
    </ligand>
</feature>
<dbReference type="STRING" id="526729.SAMN04324258_3897"/>
<evidence type="ECO:0000313" key="10">
    <source>
        <dbReference type="Proteomes" id="UP000189777"/>
    </source>
</evidence>
<dbReference type="PANTHER" id="PTHR43114">
    <property type="entry name" value="ADENINE DEAMINASE"/>
    <property type="match status" value="1"/>
</dbReference>
<comment type="function">
    <text evidence="6">Catalyzes the hydrolytic deamination of adenine to hypoxanthine. Plays an important role in the purine salvage pathway and in nitrogen catabolism.</text>
</comment>
<organism evidence="9 10">
    <name type="scientific">Krasilnikoviella flava</name>
    <dbReference type="NCBI Taxonomy" id="526729"/>
    <lineage>
        <taxon>Bacteria</taxon>
        <taxon>Bacillati</taxon>
        <taxon>Actinomycetota</taxon>
        <taxon>Actinomycetes</taxon>
        <taxon>Micrococcales</taxon>
        <taxon>Promicromonosporaceae</taxon>
        <taxon>Krasilnikoviella</taxon>
    </lineage>
</organism>
<evidence type="ECO:0000256" key="5">
    <source>
        <dbReference type="ARBA" id="ARBA00023080"/>
    </source>
</evidence>
<evidence type="ECO:0000256" key="6">
    <source>
        <dbReference type="HAMAP-Rule" id="MF_01962"/>
    </source>
</evidence>
<dbReference type="GO" id="GO:0009117">
    <property type="term" value="P:nucleotide metabolic process"/>
    <property type="evidence" value="ECO:0007669"/>
    <property type="project" value="UniProtKB-KW"/>
</dbReference>
<keyword evidence="3 6" id="KW-0378">Hydrolase</keyword>
<dbReference type="GO" id="GO:0000034">
    <property type="term" value="F:adenine deaminase activity"/>
    <property type="evidence" value="ECO:0007669"/>
    <property type="project" value="UniProtKB-UniRule"/>
</dbReference>
<dbReference type="Pfam" id="PF00962">
    <property type="entry name" value="A_deaminase"/>
    <property type="match status" value="1"/>
</dbReference>
<protein>
    <recommendedName>
        <fullName evidence="6">Adenine deaminase</fullName>
        <shortName evidence="6">ADE</shortName>
        <ecNumber evidence="6">3.5.4.2</ecNumber>
    </recommendedName>
    <alternativeName>
        <fullName evidence="6">Adenine aminohydrolase</fullName>
        <shortName evidence="6">AAH</shortName>
    </alternativeName>
</protein>
<dbReference type="EC" id="3.5.4.2" evidence="6"/>
<accession>A0A1T5LUA4</accession>
<comment type="cofactor">
    <cofactor evidence="6">
        <name>Zn(2+)</name>
        <dbReference type="ChEBI" id="CHEBI:29105"/>
    </cofactor>
    <text evidence="6">Binds 1 zinc ion per subunit.</text>
</comment>
<feature type="domain" description="Adenosine deaminase" evidence="8">
    <location>
        <begin position="39"/>
        <end position="358"/>
    </location>
</feature>
<keyword evidence="2 6" id="KW-0479">Metal-binding</keyword>
<keyword evidence="10" id="KW-1185">Reference proteome</keyword>
<reference evidence="9 10" key="1">
    <citation type="submission" date="2017-02" db="EMBL/GenBank/DDBJ databases">
        <authorList>
            <person name="Peterson S.W."/>
        </authorList>
    </citation>
    <scope>NUCLEOTIDE SEQUENCE [LARGE SCALE GENOMIC DNA]</scope>
    <source>
        <strain evidence="9 10">DSM 21481</strain>
    </source>
</reference>
<dbReference type="GO" id="GO:0005829">
    <property type="term" value="C:cytosol"/>
    <property type="evidence" value="ECO:0007669"/>
    <property type="project" value="TreeGrafter"/>
</dbReference>
<dbReference type="PANTHER" id="PTHR43114:SF6">
    <property type="entry name" value="ADENINE DEAMINASE"/>
    <property type="match status" value="1"/>
</dbReference>
<dbReference type="GO" id="GO:0006146">
    <property type="term" value="P:adenine catabolic process"/>
    <property type="evidence" value="ECO:0007669"/>
    <property type="project" value="UniProtKB-UniRule"/>
</dbReference>
<dbReference type="InterPro" id="IPR006330">
    <property type="entry name" value="Ado/ade_deaminase"/>
</dbReference>
<dbReference type="Proteomes" id="UP000189777">
    <property type="component" value="Unassembled WGS sequence"/>
</dbReference>
<evidence type="ECO:0000256" key="2">
    <source>
        <dbReference type="ARBA" id="ARBA00022723"/>
    </source>
</evidence>
<dbReference type="InterPro" id="IPR032466">
    <property type="entry name" value="Metal_Hydrolase"/>
</dbReference>
<dbReference type="SUPFAM" id="SSF51556">
    <property type="entry name" value="Metallo-dependent hydrolases"/>
    <property type="match status" value="1"/>
</dbReference>
<sequence length="364" mass="37925">MSSAPPSPPRGMGVPAVAPRSLRGMTAPATRPTTAARPPRAELHLHLEGTLEPELAFALAARNRVDLPFADPATLRAAYAFSDLQSFLDLYHATSQVLRTAEDFADLTLAYLRRAAAGGVRHAELMVDLQTHVARGVPLEDVVAGVARGLAVGEAELGVSGLMIAAFLRHRPAAEADGLLDDLLALGAPVAGVGLASTEVGFAAAPFAPAFAKAAAHGLRRTAHAAEEGPAWHVTEVLDALGAERVDHGIRALEDAEVVARLVREQVPLTVCPVSNVRLGAVASLGEHPLPAMLAAGLNVSLNSDDPSYFGGYVDEVDDAVTAAFGLTRDQRADLAAASFRGSFLPAEQVARHVAAVEEWRAAG</sequence>
<evidence type="ECO:0000256" key="4">
    <source>
        <dbReference type="ARBA" id="ARBA00022833"/>
    </source>
</evidence>
<dbReference type="InterPro" id="IPR006650">
    <property type="entry name" value="A/AMP_deam_AS"/>
</dbReference>
<dbReference type="GO" id="GO:0043103">
    <property type="term" value="P:hypoxanthine salvage"/>
    <property type="evidence" value="ECO:0007669"/>
    <property type="project" value="UniProtKB-UniRule"/>
</dbReference>
<dbReference type="PROSITE" id="PS00485">
    <property type="entry name" value="A_DEAMINASE"/>
    <property type="match status" value="1"/>
</dbReference>
<evidence type="ECO:0000256" key="7">
    <source>
        <dbReference type="SAM" id="MobiDB-lite"/>
    </source>
</evidence>
<keyword evidence="4 6" id="KW-0862">Zinc</keyword>
<feature type="site" description="Important for catalytic activity" evidence="6">
    <location>
        <position position="248"/>
    </location>
</feature>
<feature type="compositionally biased region" description="Low complexity" evidence="7">
    <location>
        <begin position="26"/>
        <end position="38"/>
    </location>
</feature>
<feature type="active site" description="Proton donor" evidence="6">
    <location>
        <position position="227"/>
    </location>
</feature>
<dbReference type="NCBIfam" id="TIGR01430">
    <property type="entry name" value="aden_deam"/>
    <property type="match status" value="1"/>
</dbReference>
<dbReference type="InterPro" id="IPR001365">
    <property type="entry name" value="A_deaminase_dom"/>
</dbReference>
<evidence type="ECO:0000256" key="1">
    <source>
        <dbReference type="ARBA" id="ARBA00022490"/>
    </source>
</evidence>
<dbReference type="GO" id="GO:0008270">
    <property type="term" value="F:zinc ion binding"/>
    <property type="evidence" value="ECO:0007669"/>
    <property type="project" value="UniProtKB-UniRule"/>
</dbReference>
<feature type="binding site" evidence="6">
    <location>
        <position position="305"/>
    </location>
    <ligand>
        <name>Zn(2+)</name>
        <dbReference type="ChEBI" id="CHEBI:29105"/>
        <note>catalytic</note>
    </ligand>
</feature>
<comment type="similarity">
    <text evidence="6">Belongs to the metallo-dependent hydrolases superfamily. Adenosine and AMP deaminases family. Adenine deaminase type 2 subfamily.</text>
</comment>
<evidence type="ECO:0000256" key="3">
    <source>
        <dbReference type="ARBA" id="ARBA00022801"/>
    </source>
</evidence>
<keyword evidence="1" id="KW-0963">Cytoplasm</keyword>
<dbReference type="HAMAP" id="MF_01962">
    <property type="entry name" value="Adenine_deaminase"/>
    <property type="match status" value="1"/>
</dbReference>
<evidence type="ECO:0000259" key="8">
    <source>
        <dbReference type="Pfam" id="PF00962"/>
    </source>
</evidence>
<evidence type="ECO:0000313" key="9">
    <source>
        <dbReference type="EMBL" id="SKC79158.1"/>
    </source>
</evidence>
<feature type="binding site" evidence="6">
    <location>
        <position position="306"/>
    </location>
    <ligand>
        <name>substrate</name>
    </ligand>
</feature>
<gene>
    <name evidence="9" type="ORF">SAMN04324258_3897</name>
</gene>
<dbReference type="AlphaFoldDB" id="A0A1T5LUA4"/>
<comment type="catalytic activity">
    <reaction evidence="6">
        <text>adenine + H2O + H(+) = hypoxanthine + NH4(+)</text>
        <dbReference type="Rhea" id="RHEA:23688"/>
        <dbReference type="ChEBI" id="CHEBI:15377"/>
        <dbReference type="ChEBI" id="CHEBI:15378"/>
        <dbReference type="ChEBI" id="CHEBI:16708"/>
        <dbReference type="ChEBI" id="CHEBI:17368"/>
        <dbReference type="ChEBI" id="CHEBI:28938"/>
        <dbReference type="EC" id="3.5.4.2"/>
    </reaction>
</comment>
<dbReference type="EMBL" id="FUZQ01000007">
    <property type="protein sequence ID" value="SKC79158.1"/>
    <property type="molecule type" value="Genomic_DNA"/>
</dbReference>
<keyword evidence="5 6" id="KW-0546">Nucleotide metabolism</keyword>
<feature type="region of interest" description="Disordered" evidence="7">
    <location>
        <begin position="1"/>
        <end position="39"/>
    </location>
</feature>
<dbReference type="Gene3D" id="3.20.20.140">
    <property type="entry name" value="Metal-dependent hydrolases"/>
    <property type="match status" value="1"/>
</dbReference>
<dbReference type="InterPro" id="IPR028892">
    <property type="entry name" value="ADE"/>
</dbReference>
<feature type="binding site" evidence="6">
    <location>
        <position position="44"/>
    </location>
    <ligand>
        <name>Zn(2+)</name>
        <dbReference type="ChEBI" id="CHEBI:29105"/>
        <note>catalytic</note>
    </ligand>
</feature>
<feature type="binding site" evidence="6">
    <location>
        <position position="46"/>
    </location>
    <ligand>
        <name>Zn(2+)</name>
        <dbReference type="ChEBI" id="CHEBI:29105"/>
        <note>catalytic</note>
    </ligand>
</feature>